<name>X6M4V2_RETFI</name>
<proteinExistence type="predicted"/>
<feature type="non-terminal residue" evidence="1">
    <location>
        <position position="139"/>
    </location>
</feature>
<dbReference type="AlphaFoldDB" id="X6M4V2"/>
<organism evidence="1 2">
    <name type="scientific">Reticulomyxa filosa</name>
    <dbReference type="NCBI Taxonomy" id="46433"/>
    <lineage>
        <taxon>Eukaryota</taxon>
        <taxon>Sar</taxon>
        <taxon>Rhizaria</taxon>
        <taxon>Retaria</taxon>
        <taxon>Foraminifera</taxon>
        <taxon>Monothalamids</taxon>
        <taxon>Reticulomyxidae</taxon>
        <taxon>Reticulomyxa</taxon>
    </lineage>
</organism>
<evidence type="ECO:0000313" key="2">
    <source>
        <dbReference type="Proteomes" id="UP000023152"/>
    </source>
</evidence>
<gene>
    <name evidence="1" type="ORF">RFI_28463</name>
</gene>
<protein>
    <submittedName>
        <fullName evidence="1">Uncharacterized protein</fullName>
    </submittedName>
</protein>
<sequence length="139" mass="15965">MAIETTTETEMVTEILTVMEMETETKIEMVMETATATSTEMETIIKKCRKRKLKNIIENDQDQRLFEPESKVYIIDDDDADSIGKNIGINARIIKRNSRHWSEYSKHIIKKLSNQINAKELEISKLSGELSKVSGDLLE</sequence>
<evidence type="ECO:0000313" key="1">
    <source>
        <dbReference type="EMBL" id="ETO08924.1"/>
    </source>
</evidence>
<dbReference type="EMBL" id="ASPP01024550">
    <property type="protein sequence ID" value="ETO08924.1"/>
    <property type="molecule type" value="Genomic_DNA"/>
</dbReference>
<keyword evidence="2" id="KW-1185">Reference proteome</keyword>
<accession>X6M4V2</accession>
<dbReference type="Proteomes" id="UP000023152">
    <property type="component" value="Unassembled WGS sequence"/>
</dbReference>
<comment type="caution">
    <text evidence="1">The sequence shown here is derived from an EMBL/GenBank/DDBJ whole genome shotgun (WGS) entry which is preliminary data.</text>
</comment>
<reference evidence="1 2" key="1">
    <citation type="journal article" date="2013" name="Curr. Biol.">
        <title>The Genome of the Foraminiferan Reticulomyxa filosa.</title>
        <authorList>
            <person name="Glockner G."/>
            <person name="Hulsmann N."/>
            <person name="Schleicher M."/>
            <person name="Noegel A.A."/>
            <person name="Eichinger L."/>
            <person name="Gallinger C."/>
            <person name="Pawlowski J."/>
            <person name="Sierra R."/>
            <person name="Euteneuer U."/>
            <person name="Pillet L."/>
            <person name="Moustafa A."/>
            <person name="Platzer M."/>
            <person name="Groth M."/>
            <person name="Szafranski K."/>
            <person name="Schliwa M."/>
        </authorList>
    </citation>
    <scope>NUCLEOTIDE SEQUENCE [LARGE SCALE GENOMIC DNA]</scope>
</reference>